<dbReference type="VEuPathDB" id="FungiDB:PV07_08672"/>
<gene>
    <name evidence="1" type="ORF">PV07_08672</name>
</gene>
<reference evidence="1 2" key="1">
    <citation type="submission" date="2015-01" db="EMBL/GenBank/DDBJ databases">
        <title>The Genome Sequence of Cladophialophora immunda CBS83496.</title>
        <authorList>
            <consortium name="The Broad Institute Genomics Platform"/>
            <person name="Cuomo C."/>
            <person name="de Hoog S."/>
            <person name="Gorbushina A."/>
            <person name="Stielow B."/>
            <person name="Teixiera M."/>
            <person name="Abouelleil A."/>
            <person name="Chapman S.B."/>
            <person name="Priest M."/>
            <person name="Young S.K."/>
            <person name="Wortman J."/>
            <person name="Nusbaum C."/>
            <person name="Birren B."/>
        </authorList>
    </citation>
    <scope>NUCLEOTIDE SEQUENCE [LARGE SCALE GENOMIC DNA]</scope>
    <source>
        <strain evidence="1 2">CBS 83496</strain>
    </source>
</reference>
<accession>A0A0D1ZCS3</accession>
<sequence>MANVKTEVSIPFRQGQRNLARLLAAQQQQHHLEKSMHGDGYTTGCLPGLWLQWLAAATNDHCRADQAGHDSQPTYHLGAPNLGLSVKMLTGDAIASKLLVLGTKVSDSRRL</sequence>
<protein>
    <submittedName>
        <fullName evidence="1">Uncharacterized protein</fullName>
    </submittedName>
</protein>
<dbReference type="EMBL" id="KN847044">
    <property type="protein sequence ID" value="KIW25506.1"/>
    <property type="molecule type" value="Genomic_DNA"/>
</dbReference>
<evidence type="ECO:0000313" key="2">
    <source>
        <dbReference type="Proteomes" id="UP000054466"/>
    </source>
</evidence>
<keyword evidence="2" id="KW-1185">Reference proteome</keyword>
<dbReference type="Proteomes" id="UP000054466">
    <property type="component" value="Unassembled WGS sequence"/>
</dbReference>
<organism evidence="1 2">
    <name type="scientific">Cladophialophora immunda</name>
    <dbReference type="NCBI Taxonomy" id="569365"/>
    <lineage>
        <taxon>Eukaryota</taxon>
        <taxon>Fungi</taxon>
        <taxon>Dikarya</taxon>
        <taxon>Ascomycota</taxon>
        <taxon>Pezizomycotina</taxon>
        <taxon>Eurotiomycetes</taxon>
        <taxon>Chaetothyriomycetidae</taxon>
        <taxon>Chaetothyriales</taxon>
        <taxon>Herpotrichiellaceae</taxon>
        <taxon>Cladophialophora</taxon>
    </lineage>
</organism>
<dbReference type="HOGENOM" id="CLU_2158109_0_0_1"/>
<name>A0A0D1ZCS3_9EURO</name>
<proteinExistence type="predicted"/>
<evidence type="ECO:0000313" key="1">
    <source>
        <dbReference type="EMBL" id="KIW25506.1"/>
    </source>
</evidence>
<dbReference type="GeneID" id="27347866"/>
<dbReference type="AlphaFoldDB" id="A0A0D1ZCS3"/>
<dbReference type="RefSeq" id="XP_016245722.1">
    <property type="nucleotide sequence ID" value="XM_016395866.1"/>
</dbReference>